<organism evidence="1 2">
    <name type="scientific">Smittium culicis</name>
    <dbReference type="NCBI Taxonomy" id="133412"/>
    <lineage>
        <taxon>Eukaryota</taxon>
        <taxon>Fungi</taxon>
        <taxon>Fungi incertae sedis</taxon>
        <taxon>Zoopagomycota</taxon>
        <taxon>Kickxellomycotina</taxon>
        <taxon>Harpellomycetes</taxon>
        <taxon>Harpellales</taxon>
        <taxon>Legeriomycetaceae</taxon>
        <taxon>Smittium</taxon>
    </lineage>
</organism>
<gene>
    <name evidence="1" type="ORF">AYI69_g610</name>
</gene>
<accession>A0A1R1YSL5</accession>
<dbReference type="EMBL" id="LSSM01000156">
    <property type="protein sequence ID" value="OMJ29860.1"/>
    <property type="molecule type" value="Genomic_DNA"/>
</dbReference>
<keyword evidence="2" id="KW-1185">Reference proteome</keyword>
<evidence type="ECO:0000313" key="2">
    <source>
        <dbReference type="Proteomes" id="UP000187429"/>
    </source>
</evidence>
<dbReference type="Proteomes" id="UP000187429">
    <property type="component" value="Unassembled WGS sequence"/>
</dbReference>
<dbReference type="AlphaFoldDB" id="A0A1R1YSL5"/>
<comment type="caution">
    <text evidence="1">The sequence shown here is derived from an EMBL/GenBank/DDBJ whole genome shotgun (WGS) entry which is preliminary data.</text>
</comment>
<protein>
    <submittedName>
        <fullName evidence="1">Uncharacterized protein</fullName>
    </submittedName>
</protein>
<sequence length="102" mass="11096">MKGLKTTASGGIDPNYVYVTVAESTIFVMKSYGVPPLDPEVIKQNELNPVSTITVDPDLGIIIETASVVGSVSESSSVYHYTKESYTLTVLICLCTCIFMYF</sequence>
<proteinExistence type="predicted"/>
<reference evidence="2" key="1">
    <citation type="submission" date="2017-01" db="EMBL/GenBank/DDBJ databases">
        <authorList>
            <person name="Wang Y."/>
            <person name="White M."/>
            <person name="Kvist S."/>
            <person name="Moncalvo J.-M."/>
        </authorList>
    </citation>
    <scope>NUCLEOTIDE SEQUENCE [LARGE SCALE GENOMIC DNA]</scope>
    <source>
        <strain evidence="2">ID-206-W2</strain>
    </source>
</reference>
<evidence type="ECO:0000313" key="1">
    <source>
        <dbReference type="EMBL" id="OMJ29860.1"/>
    </source>
</evidence>
<name>A0A1R1YSL5_9FUNG</name>